<dbReference type="Proteomes" id="UP001056120">
    <property type="component" value="Linkage Group LG07"/>
</dbReference>
<keyword evidence="2" id="KW-1185">Reference proteome</keyword>
<accession>A0ACB9IRL9</accession>
<proteinExistence type="predicted"/>
<evidence type="ECO:0000313" key="2">
    <source>
        <dbReference type="Proteomes" id="UP001056120"/>
    </source>
</evidence>
<comment type="caution">
    <text evidence="1">The sequence shown here is derived from an EMBL/GenBank/DDBJ whole genome shotgun (WGS) entry which is preliminary data.</text>
</comment>
<reference evidence="1 2" key="2">
    <citation type="journal article" date="2022" name="Mol. Ecol. Resour.">
        <title>The genomes of chicory, endive, great burdock and yacon provide insights into Asteraceae paleo-polyploidization history and plant inulin production.</title>
        <authorList>
            <person name="Fan W."/>
            <person name="Wang S."/>
            <person name="Wang H."/>
            <person name="Wang A."/>
            <person name="Jiang F."/>
            <person name="Liu H."/>
            <person name="Zhao H."/>
            <person name="Xu D."/>
            <person name="Zhang Y."/>
        </authorList>
    </citation>
    <scope>NUCLEOTIDE SEQUENCE [LARGE SCALE GENOMIC DNA]</scope>
    <source>
        <strain evidence="2">cv. Yunnan</strain>
        <tissue evidence="1">Leaves</tissue>
    </source>
</reference>
<reference evidence="2" key="1">
    <citation type="journal article" date="2022" name="Mol. Ecol. Resour.">
        <title>The genomes of chicory, endive, great burdock and yacon provide insights into Asteraceae palaeo-polyploidization history and plant inulin production.</title>
        <authorList>
            <person name="Fan W."/>
            <person name="Wang S."/>
            <person name="Wang H."/>
            <person name="Wang A."/>
            <person name="Jiang F."/>
            <person name="Liu H."/>
            <person name="Zhao H."/>
            <person name="Xu D."/>
            <person name="Zhang Y."/>
        </authorList>
    </citation>
    <scope>NUCLEOTIDE SEQUENCE [LARGE SCALE GENOMIC DNA]</scope>
    <source>
        <strain evidence="2">cv. Yunnan</strain>
    </source>
</reference>
<protein>
    <submittedName>
        <fullName evidence="1">Uncharacterized protein</fullName>
    </submittedName>
</protein>
<organism evidence="1 2">
    <name type="scientific">Smallanthus sonchifolius</name>
    <dbReference type="NCBI Taxonomy" id="185202"/>
    <lineage>
        <taxon>Eukaryota</taxon>
        <taxon>Viridiplantae</taxon>
        <taxon>Streptophyta</taxon>
        <taxon>Embryophyta</taxon>
        <taxon>Tracheophyta</taxon>
        <taxon>Spermatophyta</taxon>
        <taxon>Magnoliopsida</taxon>
        <taxon>eudicotyledons</taxon>
        <taxon>Gunneridae</taxon>
        <taxon>Pentapetalae</taxon>
        <taxon>asterids</taxon>
        <taxon>campanulids</taxon>
        <taxon>Asterales</taxon>
        <taxon>Asteraceae</taxon>
        <taxon>Asteroideae</taxon>
        <taxon>Heliantheae alliance</taxon>
        <taxon>Millerieae</taxon>
        <taxon>Smallanthus</taxon>
    </lineage>
</organism>
<evidence type="ECO:0000313" key="1">
    <source>
        <dbReference type="EMBL" id="KAI3810153.1"/>
    </source>
</evidence>
<dbReference type="EMBL" id="CM042024">
    <property type="protein sequence ID" value="KAI3810153.1"/>
    <property type="molecule type" value="Genomic_DNA"/>
</dbReference>
<gene>
    <name evidence="1" type="ORF">L1987_19763</name>
</gene>
<name>A0ACB9IRL9_9ASTR</name>
<sequence>MFESFSQAEQQHPHSVRNSIPTARAPASSPRGVHQVTPDSSVATALASIANEIKELKLSAQRCQVCRGDHDTRDCLINNQEHVSYAGNQNQNRGYNNYNSFGSGWRSGNNPPGFNGRQQQYGGGEAGASSRSSQSALQDLQRTVGDIAQSLKGRQGGQSSGSNASVMVVPVRSVEKKEVIEDDSHSIEYGIPSVEEVNKVDWRARFAKIDAKMAEEKDSPPVVEGENRWMNI</sequence>